<keyword evidence="2" id="KW-1185">Reference proteome</keyword>
<gene>
    <name evidence="1" type="ORF">NM688_g912</name>
</gene>
<proteinExistence type="predicted"/>
<organism evidence="1 2">
    <name type="scientific">Phlebia brevispora</name>
    <dbReference type="NCBI Taxonomy" id="194682"/>
    <lineage>
        <taxon>Eukaryota</taxon>
        <taxon>Fungi</taxon>
        <taxon>Dikarya</taxon>
        <taxon>Basidiomycota</taxon>
        <taxon>Agaricomycotina</taxon>
        <taxon>Agaricomycetes</taxon>
        <taxon>Polyporales</taxon>
        <taxon>Meruliaceae</taxon>
        <taxon>Phlebia</taxon>
    </lineage>
</organism>
<evidence type="ECO:0000313" key="2">
    <source>
        <dbReference type="Proteomes" id="UP001148662"/>
    </source>
</evidence>
<sequence>MNNVNQRMIELNIQDVPPEQPTASNATSDGTPAVADVGRLVSVPRPRSRTKWQIFGWRLDDDWMINYGRQLCDPSVTNEYDLFQIAIKDIQRQSGLSRYAVENGMRMGCNPFDTKERIHLILSILKPTVNEFRTRPTQSQADKDDMYRKDFSRSHWDIVGELEHALRMRHKNKQTVIKNAPLVLIICPLSVLNVKRGYSRAF</sequence>
<accession>A0ACC1TD08</accession>
<name>A0ACC1TD08_9APHY</name>
<dbReference type="Proteomes" id="UP001148662">
    <property type="component" value="Unassembled WGS sequence"/>
</dbReference>
<protein>
    <submittedName>
        <fullName evidence="1">Uncharacterized protein</fullName>
    </submittedName>
</protein>
<dbReference type="EMBL" id="JANHOG010000087">
    <property type="protein sequence ID" value="KAJ3558467.1"/>
    <property type="molecule type" value="Genomic_DNA"/>
</dbReference>
<reference evidence="1" key="1">
    <citation type="submission" date="2022-07" db="EMBL/GenBank/DDBJ databases">
        <title>Genome Sequence of Phlebia brevispora.</title>
        <authorList>
            <person name="Buettner E."/>
        </authorList>
    </citation>
    <scope>NUCLEOTIDE SEQUENCE</scope>
    <source>
        <strain evidence="1">MPL23</strain>
    </source>
</reference>
<evidence type="ECO:0000313" key="1">
    <source>
        <dbReference type="EMBL" id="KAJ3558467.1"/>
    </source>
</evidence>
<comment type="caution">
    <text evidence="1">The sequence shown here is derived from an EMBL/GenBank/DDBJ whole genome shotgun (WGS) entry which is preliminary data.</text>
</comment>